<dbReference type="Pfam" id="PF13407">
    <property type="entry name" value="Peripla_BP_4"/>
    <property type="match status" value="1"/>
</dbReference>
<dbReference type="PANTHER" id="PTHR46847:SF1">
    <property type="entry name" value="D-ALLOSE-BINDING PERIPLASMIC PROTEIN-RELATED"/>
    <property type="match status" value="1"/>
</dbReference>
<comment type="subcellular location">
    <subcellularLocation>
        <location evidence="1">Cell envelope</location>
    </subcellularLocation>
</comment>
<evidence type="ECO:0000256" key="1">
    <source>
        <dbReference type="ARBA" id="ARBA00004196"/>
    </source>
</evidence>
<keyword evidence="6" id="KW-0762">Sugar transport</keyword>
<comment type="similarity">
    <text evidence="2">Belongs to the bacterial solute-binding protein 2 family.</text>
</comment>
<feature type="chain" id="PRO_5016727466" evidence="4">
    <location>
        <begin position="26"/>
        <end position="330"/>
    </location>
</feature>
<dbReference type="GO" id="GO:0030246">
    <property type="term" value="F:carbohydrate binding"/>
    <property type="evidence" value="ECO:0007669"/>
    <property type="project" value="UniProtKB-ARBA"/>
</dbReference>
<dbReference type="PANTHER" id="PTHR46847">
    <property type="entry name" value="D-ALLOSE-BINDING PERIPLASMIC PROTEIN-RELATED"/>
    <property type="match status" value="1"/>
</dbReference>
<dbReference type="InterPro" id="IPR025997">
    <property type="entry name" value="SBP_2_dom"/>
</dbReference>
<evidence type="ECO:0000256" key="3">
    <source>
        <dbReference type="ARBA" id="ARBA00022729"/>
    </source>
</evidence>
<dbReference type="AlphaFoldDB" id="A0A366FSW2"/>
<evidence type="ECO:0000259" key="5">
    <source>
        <dbReference type="Pfam" id="PF13407"/>
    </source>
</evidence>
<organism evidence="6 7">
    <name type="scientific">Roseiarcus fermentans</name>
    <dbReference type="NCBI Taxonomy" id="1473586"/>
    <lineage>
        <taxon>Bacteria</taxon>
        <taxon>Pseudomonadati</taxon>
        <taxon>Pseudomonadota</taxon>
        <taxon>Alphaproteobacteria</taxon>
        <taxon>Hyphomicrobiales</taxon>
        <taxon>Roseiarcaceae</taxon>
        <taxon>Roseiarcus</taxon>
    </lineage>
</organism>
<evidence type="ECO:0000313" key="7">
    <source>
        <dbReference type="Proteomes" id="UP000253529"/>
    </source>
</evidence>
<keyword evidence="3 4" id="KW-0732">Signal</keyword>
<dbReference type="Gene3D" id="3.40.50.2300">
    <property type="match status" value="2"/>
</dbReference>
<feature type="signal peptide" evidence="4">
    <location>
        <begin position="1"/>
        <end position="25"/>
    </location>
</feature>
<dbReference type="OrthoDB" id="44362at2"/>
<dbReference type="RefSeq" id="WP_113887577.1">
    <property type="nucleotide sequence ID" value="NZ_QNRK01000002.1"/>
</dbReference>
<evidence type="ECO:0000256" key="2">
    <source>
        <dbReference type="ARBA" id="ARBA00007639"/>
    </source>
</evidence>
<evidence type="ECO:0000256" key="4">
    <source>
        <dbReference type="SAM" id="SignalP"/>
    </source>
</evidence>
<feature type="domain" description="Periplasmic binding protein" evidence="5">
    <location>
        <begin position="41"/>
        <end position="288"/>
    </location>
</feature>
<dbReference type="GO" id="GO:0030313">
    <property type="term" value="C:cell envelope"/>
    <property type="evidence" value="ECO:0007669"/>
    <property type="project" value="UniProtKB-SubCell"/>
</dbReference>
<dbReference type="CDD" id="cd01536">
    <property type="entry name" value="PBP1_ABC_sugar_binding-like"/>
    <property type="match status" value="1"/>
</dbReference>
<keyword evidence="7" id="KW-1185">Reference proteome</keyword>
<dbReference type="InterPro" id="IPR028082">
    <property type="entry name" value="Peripla_BP_I"/>
</dbReference>
<keyword evidence="6" id="KW-0813">Transport</keyword>
<name>A0A366FSW2_9HYPH</name>
<dbReference type="SUPFAM" id="SSF53822">
    <property type="entry name" value="Periplasmic binding protein-like I"/>
    <property type="match status" value="1"/>
</dbReference>
<comment type="caution">
    <text evidence="6">The sequence shown here is derived from an EMBL/GenBank/DDBJ whole genome shotgun (WGS) entry which is preliminary data.</text>
</comment>
<accession>A0A366FSW2</accession>
<protein>
    <submittedName>
        <fullName evidence="6">ABC-type sugar transport system substrate-binding protein</fullName>
    </submittedName>
</protein>
<dbReference type="EMBL" id="QNRK01000002">
    <property type="protein sequence ID" value="RBP17621.1"/>
    <property type="molecule type" value="Genomic_DNA"/>
</dbReference>
<reference evidence="6 7" key="1">
    <citation type="submission" date="2018-06" db="EMBL/GenBank/DDBJ databases">
        <title>Genomic Encyclopedia of Type Strains, Phase IV (KMG-IV): sequencing the most valuable type-strain genomes for metagenomic binning, comparative biology and taxonomic classification.</title>
        <authorList>
            <person name="Goeker M."/>
        </authorList>
    </citation>
    <scope>NUCLEOTIDE SEQUENCE [LARGE SCALE GENOMIC DNA]</scope>
    <source>
        <strain evidence="6 7">DSM 24875</strain>
    </source>
</reference>
<sequence>MNTKAWIAAAAALLATTALTGAAFAQDKSKTPIKVAIFSVNAASPTIHAMIESATAAAKARGWTVETYDGNGDQVATNNQVNTFIHRGFDALINVASANTQMGGVIANANKAKIPFVSTFSGMVPGITVDIGSNNVADGVFAASEIAARIDGEGEVLKLNWTVLPALAERDAGFHAVMSEYKKIKVTEMELKVPGQVDDTFNKVTDFLTGHKDVKAIWMGWDEVGVAAARAVQQSHVEKKPFVVSMDGNDAAYDLIRDGSPLALTVAYDVRGMGDAAVQSVADAVDGKSFPERQIYKKPCLITKATVPAKGQYPDFKTCALYSADMPNSQ</sequence>
<gene>
    <name evidence="6" type="ORF">DFR50_102113</name>
</gene>
<proteinExistence type="inferred from homology"/>
<evidence type="ECO:0000313" key="6">
    <source>
        <dbReference type="EMBL" id="RBP17621.1"/>
    </source>
</evidence>
<dbReference type="Proteomes" id="UP000253529">
    <property type="component" value="Unassembled WGS sequence"/>
</dbReference>